<dbReference type="PROSITE" id="PS51419">
    <property type="entry name" value="RAB"/>
    <property type="match status" value="1"/>
</dbReference>
<dbReference type="Gene3D" id="3.40.50.300">
    <property type="entry name" value="P-loop containing nucleotide triphosphate hydrolases"/>
    <property type="match status" value="1"/>
</dbReference>
<dbReference type="InParanoid" id="A0A6P8JCF6"/>
<dbReference type="GO" id="GO:0003924">
    <property type="term" value="F:GTPase activity"/>
    <property type="evidence" value="ECO:0007669"/>
    <property type="project" value="InterPro"/>
</dbReference>
<organism evidence="6 7">
    <name type="scientific">Actinia tenebrosa</name>
    <name type="common">Australian red waratah sea anemone</name>
    <dbReference type="NCBI Taxonomy" id="6105"/>
    <lineage>
        <taxon>Eukaryota</taxon>
        <taxon>Metazoa</taxon>
        <taxon>Cnidaria</taxon>
        <taxon>Anthozoa</taxon>
        <taxon>Hexacorallia</taxon>
        <taxon>Actiniaria</taxon>
        <taxon>Actiniidae</taxon>
        <taxon>Actinia</taxon>
    </lineage>
</organism>
<dbReference type="InterPro" id="IPR050305">
    <property type="entry name" value="Small_GTPase_Rab"/>
</dbReference>
<dbReference type="PROSITE" id="PS51420">
    <property type="entry name" value="RHO"/>
    <property type="match status" value="1"/>
</dbReference>
<dbReference type="SUPFAM" id="SSF52540">
    <property type="entry name" value="P-loop containing nucleoside triphosphate hydrolases"/>
    <property type="match status" value="1"/>
</dbReference>
<reference evidence="7" key="1">
    <citation type="submission" date="2025-08" db="UniProtKB">
        <authorList>
            <consortium name="RefSeq"/>
        </authorList>
    </citation>
    <scope>IDENTIFICATION</scope>
    <source>
        <tissue evidence="7">Tentacle</tissue>
    </source>
</reference>
<dbReference type="NCBIfam" id="TIGR00231">
    <property type="entry name" value="small_GTP"/>
    <property type="match status" value="1"/>
</dbReference>
<keyword evidence="5" id="KW-0636">Prenylation</keyword>
<dbReference type="Pfam" id="PF00071">
    <property type="entry name" value="Ras"/>
    <property type="match status" value="1"/>
</dbReference>
<dbReference type="InterPro" id="IPR005225">
    <property type="entry name" value="Small_GTP-bd"/>
</dbReference>
<keyword evidence="4" id="KW-0449">Lipoprotein</keyword>
<dbReference type="CDD" id="cd00154">
    <property type="entry name" value="Rab"/>
    <property type="match status" value="1"/>
</dbReference>
<keyword evidence="3" id="KW-0342">GTP-binding</keyword>
<evidence type="ECO:0000313" key="7">
    <source>
        <dbReference type="RefSeq" id="XP_031574265.1"/>
    </source>
</evidence>
<evidence type="ECO:0000256" key="1">
    <source>
        <dbReference type="ARBA" id="ARBA00006270"/>
    </source>
</evidence>
<proteinExistence type="inferred from homology"/>
<dbReference type="InterPro" id="IPR001806">
    <property type="entry name" value="Small_GTPase"/>
</dbReference>
<keyword evidence="2" id="KW-0547">Nucleotide-binding</keyword>
<dbReference type="RefSeq" id="XP_031574265.1">
    <property type="nucleotide sequence ID" value="XM_031718405.1"/>
</dbReference>
<dbReference type="SMART" id="SM00173">
    <property type="entry name" value="RAS"/>
    <property type="match status" value="1"/>
</dbReference>
<dbReference type="AlphaFoldDB" id="A0A6P8JCF6"/>
<dbReference type="GeneID" id="116308051"/>
<dbReference type="GO" id="GO:0005525">
    <property type="term" value="F:GTP binding"/>
    <property type="evidence" value="ECO:0007669"/>
    <property type="project" value="UniProtKB-KW"/>
</dbReference>
<dbReference type="FunFam" id="3.40.50.300:FF:001129">
    <property type="entry name" value="ras-related protein Rab-44 isoform X2"/>
    <property type="match status" value="1"/>
</dbReference>
<evidence type="ECO:0000256" key="3">
    <source>
        <dbReference type="ARBA" id="ARBA00023134"/>
    </source>
</evidence>
<evidence type="ECO:0000313" key="6">
    <source>
        <dbReference type="Proteomes" id="UP000515163"/>
    </source>
</evidence>
<sequence length="209" mass="23999">MSPTSGDNAEYFFKIIIVGDYRTGKTSLLCKYTNQEYEPSSDSTMNVDFSVKTLERNNKKIKLQIWDTAGQERFRTATASYYRGARGVLLVYDITKRESFHNIIFWYSEMVRHCVTDSVKAIVIGNKCHLNCDREVSSVEGKQLAENIGLPFYETSSVKNINVTECFDELVDSILLGLERQEINRNLDSITLPDNKHWQNRHEVEGCSC</sequence>
<evidence type="ECO:0000256" key="2">
    <source>
        <dbReference type="ARBA" id="ARBA00022741"/>
    </source>
</evidence>
<keyword evidence="6" id="KW-1185">Reference proteome</keyword>
<dbReference type="OrthoDB" id="5946376at2759"/>
<dbReference type="PRINTS" id="PR00449">
    <property type="entry name" value="RASTRNSFRMNG"/>
</dbReference>
<protein>
    <submittedName>
        <fullName evidence="7">GTP-binding protein ypt2-like</fullName>
    </submittedName>
</protein>
<dbReference type="SMART" id="SM00175">
    <property type="entry name" value="RAB"/>
    <property type="match status" value="1"/>
</dbReference>
<dbReference type="InterPro" id="IPR027417">
    <property type="entry name" value="P-loop_NTPase"/>
</dbReference>
<gene>
    <name evidence="7" type="primary">LOC116308051</name>
</gene>
<evidence type="ECO:0000256" key="4">
    <source>
        <dbReference type="ARBA" id="ARBA00023288"/>
    </source>
</evidence>
<dbReference type="KEGG" id="aten:116308051"/>
<accession>A0A6P8JCF6</accession>
<dbReference type="Proteomes" id="UP000515163">
    <property type="component" value="Unplaced"/>
</dbReference>
<comment type="similarity">
    <text evidence="1">Belongs to the small GTPase superfamily. Rab family.</text>
</comment>
<dbReference type="PANTHER" id="PTHR47980">
    <property type="entry name" value="LD44762P"/>
    <property type="match status" value="1"/>
</dbReference>
<evidence type="ECO:0000256" key="5">
    <source>
        <dbReference type="ARBA" id="ARBA00023289"/>
    </source>
</evidence>
<dbReference type="SMART" id="SM00174">
    <property type="entry name" value="RHO"/>
    <property type="match status" value="1"/>
</dbReference>
<dbReference type="SMART" id="SM00176">
    <property type="entry name" value="RAN"/>
    <property type="match status" value="1"/>
</dbReference>
<name>A0A6P8JCF6_ACTTE</name>
<dbReference type="PROSITE" id="PS51421">
    <property type="entry name" value="RAS"/>
    <property type="match status" value="1"/>
</dbReference>